<feature type="domain" description="XdhC Rossmann" evidence="2">
    <location>
        <begin position="204"/>
        <end position="340"/>
    </location>
</feature>
<dbReference type="Pfam" id="PF13478">
    <property type="entry name" value="XdhC_C"/>
    <property type="match status" value="1"/>
</dbReference>
<dbReference type="InterPro" id="IPR003777">
    <property type="entry name" value="XdhC_CoxI"/>
</dbReference>
<gene>
    <name evidence="3" type="ORF">H9S92_15280</name>
</gene>
<dbReference type="InterPro" id="IPR027051">
    <property type="entry name" value="XdhC_Rossmann_dom"/>
</dbReference>
<dbReference type="InterPro" id="IPR052698">
    <property type="entry name" value="MoCofactor_Util/Proc"/>
</dbReference>
<reference evidence="3" key="1">
    <citation type="submission" date="2020-08" db="EMBL/GenBank/DDBJ databases">
        <title>Lewinella bacteria from marine environments.</title>
        <authorList>
            <person name="Zhong Y."/>
        </authorList>
    </citation>
    <scope>NUCLEOTIDE SEQUENCE</scope>
    <source>
        <strain evidence="3">KCTC 42187</strain>
    </source>
</reference>
<accession>A0A923TE49</accession>
<dbReference type="Gene3D" id="3.40.50.720">
    <property type="entry name" value="NAD(P)-binding Rossmann-like Domain"/>
    <property type="match status" value="1"/>
</dbReference>
<evidence type="ECO:0000259" key="2">
    <source>
        <dbReference type="Pfam" id="PF13478"/>
    </source>
</evidence>
<name>A0A923TE49_9BACT</name>
<organism evidence="3 4">
    <name type="scientific">Neolewinella lacunae</name>
    <dbReference type="NCBI Taxonomy" id="1517758"/>
    <lineage>
        <taxon>Bacteria</taxon>
        <taxon>Pseudomonadati</taxon>
        <taxon>Bacteroidota</taxon>
        <taxon>Saprospiria</taxon>
        <taxon>Saprospirales</taxon>
        <taxon>Lewinellaceae</taxon>
        <taxon>Neolewinella</taxon>
    </lineage>
</organism>
<proteinExistence type="predicted"/>
<evidence type="ECO:0000313" key="4">
    <source>
        <dbReference type="Proteomes" id="UP000650081"/>
    </source>
</evidence>
<keyword evidence="4" id="KW-1185">Reference proteome</keyword>
<dbReference type="AlphaFoldDB" id="A0A923TE49"/>
<dbReference type="Proteomes" id="UP000650081">
    <property type="component" value="Unassembled WGS sequence"/>
</dbReference>
<sequence length="363" mass="39097">MQEIRQIIAHYDHLKASNTACALAVVVEVEGSSYRRIGARLLVGANGQFAGGISGGCLEGDALRRASRAILASAPSIHVYDTLDGEDAVIGIGLGCNGRIAVLFIPLSYADPHNEVEILRGLVATRSPQLLVRVLRQSAALSPRVYRSEELPQLAAALGLPPEMLSETANAILRSNRSRVVALPADAETPHHLLCEVVAPEVHLILTGTNYDIPPALAAARQLGWRTTLVGARRKFTPRMQELADTLVDYAQVGSVGVDAATAVVLMSHDYEWDKKMVVHFLPLQPAYLGLLGPRKRVEKMAEEMPELDLLAYPRLYAPVGLDIGAESPAEIAASLVAEVVMVLRGRTGGALRERSGPVHERE</sequence>
<dbReference type="EMBL" id="JACSIT010000138">
    <property type="protein sequence ID" value="MBC6995532.1"/>
    <property type="molecule type" value="Genomic_DNA"/>
</dbReference>
<evidence type="ECO:0000313" key="3">
    <source>
        <dbReference type="EMBL" id="MBC6995532.1"/>
    </source>
</evidence>
<dbReference type="RefSeq" id="WP_187467563.1">
    <property type="nucleotide sequence ID" value="NZ_JACSIT010000138.1"/>
</dbReference>
<comment type="caution">
    <text evidence="3">The sequence shown here is derived from an EMBL/GenBank/DDBJ whole genome shotgun (WGS) entry which is preliminary data.</text>
</comment>
<dbReference type="Pfam" id="PF02625">
    <property type="entry name" value="XdhC_CoxI"/>
    <property type="match status" value="1"/>
</dbReference>
<dbReference type="PANTHER" id="PTHR30388">
    <property type="entry name" value="ALDEHYDE OXIDOREDUCTASE MOLYBDENUM COFACTOR ASSEMBLY PROTEIN"/>
    <property type="match status" value="1"/>
</dbReference>
<feature type="domain" description="XdhC- CoxI" evidence="1">
    <location>
        <begin position="16"/>
        <end position="81"/>
    </location>
</feature>
<protein>
    <submittedName>
        <fullName evidence="3">XdhC family protein</fullName>
    </submittedName>
</protein>
<dbReference type="PANTHER" id="PTHR30388:SF4">
    <property type="entry name" value="MOLYBDENUM COFACTOR INSERTION CHAPERONE PAOD"/>
    <property type="match status" value="1"/>
</dbReference>
<evidence type="ECO:0000259" key="1">
    <source>
        <dbReference type="Pfam" id="PF02625"/>
    </source>
</evidence>